<sequence length="422" mass="48283">MNETQSDLIVKIFNYLSDNIYNQLDTLKLGEIFDKPHHEIINWLQVLEKEQELFKLVERAKIQLEFTKEGNQILENGSLEVIAYEAVPPGEAGIGLNILKKLVSPSVRKSGMSKAIKNGWLKVVPESCNVVRLVQEVEDEIRIQLKIVKSGGILDDFSLFELKKRKLLIQKTEKYFLIHRGKDCSKEICDSLRSRIFPISSGYLHPLLKMRSELRSILLEMGFSELPSISYLIDPDPNQIGAKMLQEIYSKGKIFHPTKLFVINRKVHFQTEKVKATRIRNTIVESHQVELLLADYDLSLGNLIAIIKELLRKLGIVKICFKPCYNPEMKPSLKAVSLYKASKKYEEVGTGGIFRPDLLSVLKASENLRVMRWGFSMENVFAIQNGMLMKNINKLIGNRVDLQTMYNNNNSKISNRNGNILC</sequence>
<proteinExistence type="predicted"/>
<evidence type="ECO:0000313" key="8">
    <source>
        <dbReference type="EMBL" id="CAL8130236.1"/>
    </source>
</evidence>
<protein>
    <recommendedName>
        <fullName evidence="10">Aminoacyl-transfer RNA synthetases class-II family profile domain-containing protein</fullName>
    </recommendedName>
</protein>
<organism evidence="8 9">
    <name type="scientific">Orchesella dallaii</name>
    <dbReference type="NCBI Taxonomy" id="48710"/>
    <lineage>
        <taxon>Eukaryota</taxon>
        <taxon>Metazoa</taxon>
        <taxon>Ecdysozoa</taxon>
        <taxon>Arthropoda</taxon>
        <taxon>Hexapoda</taxon>
        <taxon>Collembola</taxon>
        <taxon>Entomobryomorpha</taxon>
        <taxon>Entomobryoidea</taxon>
        <taxon>Orchesellidae</taxon>
        <taxon>Orchesellinae</taxon>
        <taxon>Orchesella</taxon>
    </lineage>
</organism>
<dbReference type="SUPFAM" id="SSF55681">
    <property type="entry name" value="Class II aaRS and biotin synthetases"/>
    <property type="match status" value="1"/>
</dbReference>
<feature type="domain" description="Phenylalanyl-tRNA synthetase" evidence="6">
    <location>
        <begin position="254"/>
        <end position="401"/>
    </location>
</feature>
<dbReference type="Gene3D" id="1.10.10.2330">
    <property type="match status" value="1"/>
</dbReference>
<dbReference type="InterPro" id="IPR002319">
    <property type="entry name" value="Phenylalanyl-tRNA_Synthase"/>
</dbReference>
<keyword evidence="4" id="KW-0648">Protein biosynthesis</keyword>
<evidence type="ECO:0000313" key="9">
    <source>
        <dbReference type="Proteomes" id="UP001642540"/>
    </source>
</evidence>
<evidence type="ECO:0008006" key="10">
    <source>
        <dbReference type="Google" id="ProtNLM"/>
    </source>
</evidence>
<evidence type="ECO:0000259" key="6">
    <source>
        <dbReference type="Pfam" id="PF01409"/>
    </source>
</evidence>
<dbReference type="EMBL" id="CAXLJM020000081">
    <property type="protein sequence ID" value="CAL8130236.1"/>
    <property type="molecule type" value="Genomic_DNA"/>
</dbReference>
<keyword evidence="2" id="KW-0547">Nucleotide-binding</keyword>
<accession>A0ABP1RLK7</accession>
<evidence type="ECO:0000256" key="1">
    <source>
        <dbReference type="ARBA" id="ARBA00022598"/>
    </source>
</evidence>
<dbReference type="Pfam" id="PF01409">
    <property type="entry name" value="tRNA-synt_2d"/>
    <property type="match status" value="1"/>
</dbReference>
<evidence type="ECO:0000256" key="3">
    <source>
        <dbReference type="ARBA" id="ARBA00022840"/>
    </source>
</evidence>
<keyword evidence="5" id="KW-0030">Aminoacyl-tRNA synthetase</keyword>
<dbReference type="Pfam" id="PF18553">
    <property type="entry name" value="PheRS_DBD3"/>
    <property type="match status" value="1"/>
</dbReference>
<keyword evidence="9" id="KW-1185">Reference proteome</keyword>
<dbReference type="Gene3D" id="1.10.10.2320">
    <property type="match status" value="1"/>
</dbReference>
<dbReference type="Proteomes" id="UP001642540">
    <property type="component" value="Unassembled WGS sequence"/>
</dbReference>
<comment type="caution">
    <text evidence="8">The sequence shown here is derived from an EMBL/GenBank/DDBJ whole genome shotgun (WGS) entry which is preliminary data.</text>
</comment>
<evidence type="ECO:0000256" key="5">
    <source>
        <dbReference type="ARBA" id="ARBA00023146"/>
    </source>
</evidence>
<reference evidence="8 9" key="1">
    <citation type="submission" date="2024-08" db="EMBL/GenBank/DDBJ databases">
        <authorList>
            <person name="Cucini C."/>
            <person name="Frati F."/>
        </authorList>
    </citation>
    <scope>NUCLEOTIDE SEQUENCE [LARGE SCALE GENOMIC DNA]</scope>
</reference>
<feature type="domain" description="PheRS DNA binding" evidence="7">
    <location>
        <begin position="78"/>
        <end position="137"/>
    </location>
</feature>
<evidence type="ECO:0000256" key="2">
    <source>
        <dbReference type="ARBA" id="ARBA00022741"/>
    </source>
</evidence>
<keyword evidence="3" id="KW-0067">ATP-binding</keyword>
<evidence type="ECO:0000259" key="7">
    <source>
        <dbReference type="Pfam" id="PF18553"/>
    </source>
</evidence>
<evidence type="ECO:0000256" key="4">
    <source>
        <dbReference type="ARBA" id="ARBA00022917"/>
    </source>
</evidence>
<name>A0ABP1RLK7_9HEXA</name>
<gene>
    <name evidence="8" type="ORF">ODALV1_LOCUS23632</name>
</gene>
<dbReference type="Gene3D" id="3.30.930.10">
    <property type="entry name" value="Bira Bifunctional Protein, Domain 2"/>
    <property type="match status" value="1"/>
</dbReference>
<dbReference type="InterPro" id="IPR045864">
    <property type="entry name" value="aa-tRNA-synth_II/BPL/LPL"/>
</dbReference>
<dbReference type="Gene3D" id="3.30.1370.240">
    <property type="match status" value="1"/>
</dbReference>
<dbReference type="InterPro" id="IPR040725">
    <property type="entry name" value="PheRS_DBD3"/>
</dbReference>
<keyword evidence="1" id="KW-0436">Ligase</keyword>